<evidence type="ECO:0000313" key="2">
    <source>
        <dbReference type="Proteomes" id="UP000234331"/>
    </source>
</evidence>
<keyword evidence="2" id="KW-1185">Reference proteome</keyword>
<proteinExistence type="predicted"/>
<dbReference type="Pfam" id="PF13561">
    <property type="entry name" value="adh_short_C2"/>
    <property type="match status" value="1"/>
</dbReference>
<gene>
    <name evidence="1" type="ORF">FRACA_1490009</name>
</gene>
<dbReference type="InterPro" id="IPR002347">
    <property type="entry name" value="SDR_fam"/>
</dbReference>
<dbReference type="SUPFAM" id="SSF51735">
    <property type="entry name" value="NAD(P)-binding Rossmann-fold domains"/>
    <property type="match status" value="1"/>
</dbReference>
<evidence type="ECO:0000313" key="1">
    <source>
        <dbReference type="EMBL" id="SNQ46617.1"/>
    </source>
</evidence>
<dbReference type="Gene3D" id="3.40.50.720">
    <property type="entry name" value="NAD(P)-binding Rossmann-like Domain"/>
    <property type="match status" value="1"/>
</dbReference>
<accession>A0A2I2KLS7</accession>
<dbReference type="InterPro" id="IPR036291">
    <property type="entry name" value="NAD(P)-bd_dom_sf"/>
</dbReference>
<protein>
    <submittedName>
        <fullName evidence="1">Uncharacterized protein</fullName>
    </submittedName>
</protein>
<dbReference type="RefSeq" id="WP_243407253.1">
    <property type="nucleotide sequence ID" value="NZ_FZMO01000056.1"/>
</dbReference>
<name>A0A2I2KLS7_9ACTN</name>
<dbReference type="AlphaFoldDB" id="A0A2I2KLS7"/>
<reference evidence="1 2" key="1">
    <citation type="submission" date="2017-06" db="EMBL/GenBank/DDBJ databases">
        <authorList>
            <person name="Kim H.J."/>
            <person name="Triplett B.A."/>
        </authorList>
    </citation>
    <scope>NUCLEOTIDE SEQUENCE [LARGE SCALE GENOMIC DNA]</scope>
    <source>
        <strain evidence="1">FRACA_ARgP5</strain>
    </source>
</reference>
<dbReference type="Proteomes" id="UP000234331">
    <property type="component" value="Unassembled WGS sequence"/>
</dbReference>
<dbReference type="EMBL" id="FZMO01000056">
    <property type="protein sequence ID" value="SNQ46617.1"/>
    <property type="molecule type" value="Genomic_DNA"/>
</dbReference>
<sequence length="50" mass="5393">MRRDFPAGRLGTVDEVADVVTCLLSDRASWINGTNIAVDGAQNRPSARGY</sequence>
<organism evidence="1 2">
    <name type="scientific">Frankia canadensis</name>
    <dbReference type="NCBI Taxonomy" id="1836972"/>
    <lineage>
        <taxon>Bacteria</taxon>
        <taxon>Bacillati</taxon>
        <taxon>Actinomycetota</taxon>
        <taxon>Actinomycetes</taxon>
        <taxon>Frankiales</taxon>
        <taxon>Frankiaceae</taxon>
        <taxon>Frankia</taxon>
    </lineage>
</organism>